<keyword evidence="2" id="KW-1185">Reference proteome</keyword>
<evidence type="ECO:0000313" key="2">
    <source>
        <dbReference type="Proteomes" id="UP000587462"/>
    </source>
</evidence>
<keyword evidence="1" id="KW-0067">ATP-binding</keyword>
<dbReference type="AlphaFoldDB" id="A0A7Y7E574"/>
<keyword evidence="1" id="KW-0547">Nucleotide-binding</keyword>
<reference evidence="1 2" key="1">
    <citation type="submission" date="2020-04" db="EMBL/GenBank/DDBJ databases">
        <title>Draft Genome Sequence of Streptomyces morookaense DSM 40503, an 8-azaguanine-producing strain.</title>
        <authorList>
            <person name="Qi J."/>
            <person name="Gao J.-M."/>
        </authorList>
    </citation>
    <scope>NUCLEOTIDE SEQUENCE [LARGE SCALE GENOMIC DNA]</scope>
    <source>
        <strain evidence="1 2">DSM 40503</strain>
    </source>
</reference>
<dbReference type="Proteomes" id="UP000587462">
    <property type="component" value="Unassembled WGS sequence"/>
</dbReference>
<accession>A0A7Y7E574</accession>
<name>A0A7Y7E574_STRMO</name>
<gene>
    <name evidence="1" type="ORF">HG542_00005</name>
</gene>
<dbReference type="EMBL" id="JABBXF010000001">
    <property type="protein sequence ID" value="NVK76036.1"/>
    <property type="molecule type" value="Genomic_DNA"/>
</dbReference>
<dbReference type="GO" id="GO:0005524">
    <property type="term" value="F:ATP binding"/>
    <property type="evidence" value="ECO:0007669"/>
    <property type="project" value="UniProtKB-KW"/>
</dbReference>
<comment type="caution">
    <text evidence="1">The sequence shown here is derived from an EMBL/GenBank/DDBJ whole genome shotgun (WGS) entry which is preliminary data.</text>
</comment>
<organism evidence="1 2">
    <name type="scientific">Streptomyces morookaense</name>
    <name type="common">Streptoverticillium morookaense</name>
    <dbReference type="NCBI Taxonomy" id="1970"/>
    <lineage>
        <taxon>Bacteria</taxon>
        <taxon>Bacillati</taxon>
        <taxon>Actinomycetota</taxon>
        <taxon>Actinomycetes</taxon>
        <taxon>Kitasatosporales</taxon>
        <taxon>Streptomycetaceae</taxon>
        <taxon>Streptomyces</taxon>
    </lineage>
</organism>
<evidence type="ECO:0000313" key="1">
    <source>
        <dbReference type="EMBL" id="NVK76036.1"/>
    </source>
</evidence>
<feature type="non-terminal residue" evidence="1">
    <location>
        <position position="59"/>
    </location>
</feature>
<protein>
    <submittedName>
        <fullName evidence="1">ABC transporter ATP-binding protein</fullName>
    </submittedName>
</protein>
<proteinExistence type="predicted"/>
<sequence length="59" mass="6307">MADELIPTVIADDVHIVYRVYGADTGRGSATAALNRIVKRRPSVGVREVHAVKGVSFTA</sequence>